<evidence type="ECO:0008006" key="5">
    <source>
        <dbReference type="Google" id="ProtNLM"/>
    </source>
</evidence>
<gene>
    <name evidence="3" type="ORF">Ddye_023559</name>
</gene>
<evidence type="ECO:0000313" key="3">
    <source>
        <dbReference type="EMBL" id="KAK2641796.1"/>
    </source>
</evidence>
<dbReference type="FunFam" id="1.25.40.10:FF:000396">
    <property type="entry name" value="Pentatricopeptide repeat-containing protein At2g36730"/>
    <property type="match status" value="1"/>
</dbReference>
<evidence type="ECO:0000256" key="1">
    <source>
        <dbReference type="ARBA" id="ARBA00022737"/>
    </source>
</evidence>
<dbReference type="GO" id="GO:0009451">
    <property type="term" value="P:RNA modification"/>
    <property type="evidence" value="ECO:0007669"/>
    <property type="project" value="InterPro"/>
</dbReference>
<dbReference type="Pfam" id="PF01535">
    <property type="entry name" value="PPR"/>
    <property type="match status" value="1"/>
</dbReference>
<accession>A0AAD9TTU6</accession>
<dbReference type="InterPro" id="IPR011990">
    <property type="entry name" value="TPR-like_helical_dom_sf"/>
</dbReference>
<dbReference type="InterPro" id="IPR002885">
    <property type="entry name" value="PPR_rpt"/>
</dbReference>
<comment type="caution">
    <text evidence="3">The sequence shown here is derived from an EMBL/GenBank/DDBJ whole genome shotgun (WGS) entry which is preliminary data.</text>
</comment>
<dbReference type="PANTHER" id="PTHR47926">
    <property type="entry name" value="PENTATRICOPEPTIDE REPEAT-CONTAINING PROTEIN"/>
    <property type="match status" value="1"/>
</dbReference>
<evidence type="ECO:0000313" key="4">
    <source>
        <dbReference type="Proteomes" id="UP001280121"/>
    </source>
</evidence>
<reference evidence="3" key="1">
    <citation type="journal article" date="2023" name="Plant J.">
        <title>Genome sequences and population genomics provide insights into the demographic history, inbreeding, and mutation load of two 'living fossil' tree species of Dipteronia.</title>
        <authorList>
            <person name="Feng Y."/>
            <person name="Comes H.P."/>
            <person name="Chen J."/>
            <person name="Zhu S."/>
            <person name="Lu R."/>
            <person name="Zhang X."/>
            <person name="Li P."/>
            <person name="Qiu J."/>
            <person name="Olsen K.M."/>
            <person name="Qiu Y."/>
        </authorList>
    </citation>
    <scope>NUCLEOTIDE SEQUENCE</scope>
    <source>
        <strain evidence="3">KIB01</strain>
    </source>
</reference>
<organism evidence="3 4">
    <name type="scientific">Dipteronia dyeriana</name>
    <dbReference type="NCBI Taxonomy" id="168575"/>
    <lineage>
        <taxon>Eukaryota</taxon>
        <taxon>Viridiplantae</taxon>
        <taxon>Streptophyta</taxon>
        <taxon>Embryophyta</taxon>
        <taxon>Tracheophyta</taxon>
        <taxon>Spermatophyta</taxon>
        <taxon>Magnoliopsida</taxon>
        <taxon>eudicotyledons</taxon>
        <taxon>Gunneridae</taxon>
        <taxon>Pentapetalae</taxon>
        <taxon>rosids</taxon>
        <taxon>malvids</taxon>
        <taxon>Sapindales</taxon>
        <taxon>Sapindaceae</taxon>
        <taxon>Hippocastanoideae</taxon>
        <taxon>Acereae</taxon>
        <taxon>Dipteronia</taxon>
    </lineage>
</organism>
<feature type="repeat" description="PPR" evidence="2">
    <location>
        <begin position="310"/>
        <end position="344"/>
    </location>
</feature>
<dbReference type="AlphaFoldDB" id="A0AAD9TTU6"/>
<dbReference type="Proteomes" id="UP001280121">
    <property type="component" value="Unassembled WGS sequence"/>
</dbReference>
<dbReference type="Gene3D" id="1.25.40.10">
    <property type="entry name" value="Tetratricopeptide repeat domain"/>
    <property type="match status" value="2"/>
</dbReference>
<evidence type="ECO:0000256" key="2">
    <source>
        <dbReference type="PROSITE-ProRule" id="PRU00708"/>
    </source>
</evidence>
<dbReference type="GO" id="GO:0003723">
    <property type="term" value="F:RNA binding"/>
    <property type="evidence" value="ECO:0007669"/>
    <property type="project" value="InterPro"/>
</dbReference>
<dbReference type="EMBL" id="JANJYI010000007">
    <property type="protein sequence ID" value="KAK2641796.1"/>
    <property type="molecule type" value="Genomic_DNA"/>
</dbReference>
<name>A0AAD9TTU6_9ROSI</name>
<dbReference type="PROSITE" id="PS51375">
    <property type="entry name" value="PPR"/>
    <property type="match status" value="1"/>
</dbReference>
<dbReference type="Pfam" id="PF13041">
    <property type="entry name" value="PPR_2"/>
    <property type="match status" value="1"/>
</dbReference>
<proteinExistence type="predicted"/>
<keyword evidence="4" id="KW-1185">Reference proteome</keyword>
<dbReference type="PANTHER" id="PTHR47926:SF477">
    <property type="entry name" value="PENTATRICOPEPTIDE REPEAT-CONTAINING PROTEIN"/>
    <property type="match status" value="1"/>
</dbReference>
<dbReference type="NCBIfam" id="TIGR00756">
    <property type="entry name" value="PPR"/>
    <property type="match status" value="2"/>
</dbReference>
<dbReference type="InterPro" id="IPR046960">
    <property type="entry name" value="PPR_At4g14850-like_plant"/>
</dbReference>
<sequence length="360" mass="40376">MLDLHSQSEELDLLQSEEINIDLVSHSRKLTRRESIFSSGGGKPRYHHLQRSAFRVGPFSPTQIRFRSFDQLRNQGLKHDTFTLSSLVKACKSLEENEIAHGVCLRLGFGRGAFLVSGLVENYSKSGDIVSAEKCFRECLGVDNVVHTTMVCGLTFVIGALLDVKEGEHIHVYGVKMGLLSNHLNNAAMNMYVRFVKKLDVVKVFDEITDPYVVSWTERIGAASDGVEALELFKVLIFNGFEINKYTMTNVLSAISGERLLKPGKQIQGFCYRAGFFQMVSTGNALVTVYGKSGKIDDARRVFDYMICRDSVSWNSVIVGYSENGFVDQAIMLFKHMRDFSVLPNNYTMASILISFCSEH</sequence>
<keyword evidence="1" id="KW-0677">Repeat</keyword>
<protein>
    <recommendedName>
        <fullName evidence="5">Pentatricopeptide repeat-containing protein</fullName>
    </recommendedName>
</protein>